<name>A0A2P2P911_RHIMU</name>
<protein>
    <submittedName>
        <fullName evidence="1">Uncharacterized protein</fullName>
    </submittedName>
</protein>
<reference evidence="1" key="1">
    <citation type="submission" date="2018-02" db="EMBL/GenBank/DDBJ databases">
        <title>Rhizophora mucronata_Transcriptome.</title>
        <authorList>
            <person name="Meera S.P."/>
            <person name="Sreeshan A."/>
            <person name="Augustine A."/>
        </authorList>
    </citation>
    <scope>NUCLEOTIDE SEQUENCE</scope>
    <source>
        <tissue evidence="1">Leaf</tissue>
    </source>
</reference>
<proteinExistence type="predicted"/>
<accession>A0A2P2P911</accession>
<evidence type="ECO:0000313" key="1">
    <source>
        <dbReference type="EMBL" id="MBX51246.1"/>
    </source>
</evidence>
<sequence>MVIIPFTTVDVMITVNLVRPSELSCPPDPEAQCHRLRVSFRR</sequence>
<dbReference type="AlphaFoldDB" id="A0A2P2P911"/>
<dbReference type="EMBL" id="GGEC01070762">
    <property type="protein sequence ID" value="MBX51246.1"/>
    <property type="molecule type" value="Transcribed_RNA"/>
</dbReference>
<organism evidence="1">
    <name type="scientific">Rhizophora mucronata</name>
    <name type="common">Asiatic mangrove</name>
    <dbReference type="NCBI Taxonomy" id="61149"/>
    <lineage>
        <taxon>Eukaryota</taxon>
        <taxon>Viridiplantae</taxon>
        <taxon>Streptophyta</taxon>
        <taxon>Embryophyta</taxon>
        <taxon>Tracheophyta</taxon>
        <taxon>Spermatophyta</taxon>
        <taxon>Magnoliopsida</taxon>
        <taxon>eudicotyledons</taxon>
        <taxon>Gunneridae</taxon>
        <taxon>Pentapetalae</taxon>
        <taxon>rosids</taxon>
        <taxon>fabids</taxon>
        <taxon>Malpighiales</taxon>
        <taxon>Rhizophoraceae</taxon>
        <taxon>Rhizophora</taxon>
    </lineage>
</organism>